<comment type="caution">
    <text evidence="1">The sequence shown here is derived from an EMBL/GenBank/DDBJ whole genome shotgun (WGS) entry which is preliminary data.</text>
</comment>
<dbReference type="OrthoDB" id="1160888at2"/>
<evidence type="ECO:0008006" key="3">
    <source>
        <dbReference type="Google" id="ProtNLM"/>
    </source>
</evidence>
<name>A0A162ZCJ6_9FLAO</name>
<accession>A0A162ZCJ6</accession>
<gene>
    <name evidence="1" type="ORF">AWE51_08640</name>
</gene>
<proteinExistence type="predicted"/>
<dbReference type="EMBL" id="LQRT01000024">
    <property type="protein sequence ID" value="KZS39709.1"/>
    <property type="molecule type" value="Genomic_DNA"/>
</dbReference>
<dbReference type="Proteomes" id="UP000076715">
    <property type="component" value="Unassembled WGS sequence"/>
</dbReference>
<dbReference type="RefSeq" id="WP_066315456.1">
    <property type="nucleotide sequence ID" value="NZ_LQRT01000024.1"/>
</dbReference>
<organism evidence="1 2">
    <name type="scientific">Aquimarina aggregata</name>
    <dbReference type="NCBI Taxonomy" id="1642818"/>
    <lineage>
        <taxon>Bacteria</taxon>
        <taxon>Pseudomonadati</taxon>
        <taxon>Bacteroidota</taxon>
        <taxon>Flavobacteriia</taxon>
        <taxon>Flavobacteriales</taxon>
        <taxon>Flavobacteriaceae</taxon>
        <taxon>Aquimarina</taxon>
    </lineage>
</organism>
<sequence>MAQKIYILIILLTCTTLSCQDKTPIDNIKTIPKTTEKDNQYKNVFSILDGTWKGQFLIFEDHKRLSKDKIDLKNISLSNLKKEGLNQINSIDVKQVYTSTTALFQTVVITDFYPDTGQKITSKGVNKIQDGQMWCVVRKPDETVIHQGSTQGSNTIIWQRDEKKPQKIEYFKETVSKNFYEIIGWGYYDSDDTTLTPKLWFYAKYERQ</sequence>
<protein>
    <recommendedName>
        <fullName evidence="3">DUF1579 domain-containing protein</fullName>
    </recommendedName>
</protein>
<evidence type="ECO:0000313" key="1">
    <source>
        <dbReference type="EMBL" id="KZS39709.1"/>
    </source>
</evidence>
<dbReference type="PROSITE" id="PS51257">
    <property type="entry name" value="PROKAR_LIPOPROTEIN"/>
    <property type="match status" value="1"/>
</dbReference>
<evidence type="ECO:0000313" key="2">
    <source>
        <dbReference type="Proteomes" id="UP000076715"/>
    </source>
</evidence>
<keyword evidence="2" id="KW-1185">Reference proteome</keyword>
<reference evidence="1 2" key="1">
    <citation type="submission" date="2016-01" db="EMBL/GenBank/DDBJ databases">
        <title>The draft genome sequence of Aquimarina sp. RZW4-3-2.</title>
        <authorList>
            <person name="Wang Y."/>
        </authorList>
    </citation>
    <scope>NUCLEOTIDE SEQUENCE [LARGE SCALE GENOMIC DNA]</scope>
    <source>
        <strain evidence="1 2">RZW4-3-2</strain>
    </source>
</reference>
<dbReference type="AlphaFoldDB" id="A0A162ZCJ6"/>